<dbReference type="NCBIfam" id="NF008752">
    <property type="entry name" value="PRK11784.1-4"/>
    <property type="match status" value="1"/>
</dbReference>
<dbReference type="InterPro" id="IPR001763">
    <property type="entry name" value="Rhodanese-like_dom"/>
</dbReference>
<dbReference type="NCBIfam" id="TIGR03167">
    <property type="entry name" value="tRNA_sel_U_synt"/>
    <property type="match status" value="1"/>
</dbReference>
<keyword evidence="4" id="KW-1185">Reference proteome</keyword>
<dbReference type="OrthoDB" id="9808735at2"/>
<dbReference type="GO" id="GO:0002098">
    <property type="term" value="P:tRNA wobble uridine modification"/>
    <property type="evidence" value="ECO:0007669"/>
    <property type="project" value="InterPro"/>
</dbReference>
<dbReference type="InterPro" id="IPR001307">
    <property type="entry name" value="Thiosulphate_STrfase_CS"/>
</dbReference>
<dbReference type="Pfam" id="PF26341">
    <property type="entry name" value="AAA_SelU"/>
    <property type="match status" value="1"/>
</dbReference>
<comment type="caution">
    <text evidence="3">The sequence shown here is derived from an EMBL/GenBank/DDBJ whole genome shotgun (WGS) entry which is preliminary data.</text>
</comment>
<keyword evidence="3" id="KW-0808">Transferase</keyword>
<dbReference type="CDD" id="cd01520">
    <property type="entry name" value="RHOD_YbbB"/>
    <property type="match status" value="1"/>
</dbReference>
<evidence type="ECO:0000313" key="3">
    <source>
        <dbReference type="EMBL" id="PZD73497.1"/>
    </source>
</evidence>
<dbReference type="InterPro" id="IPR036873">
    <property type="entry name" value="Rhodanese-like_dom_sf"/>
</dbReference>
<dbReference type="PROSITE" id="PS00380">
    <property type="entry name" value="RHODANESE_1"/>
    <property type="match status" value="1"/>
</dbReference>
<reference evidence="3 4" key="1">
    <citation type="journal article" date="2018" name="Sci. Rep.">
        <title>A novel species of the marine cyanobacterium Acaryochloris with a unique pigment content and lifestyle.</title>
        <authorList>
            <person name="Partensky F."/>
            <person name="Six C."/>
            <person name="Ratin M."/>
            <person name="Garczarek L."/>
            <person name="Vaulot D."/>
            <person name="Probert I."/>
            <person name="Calteau A."/>
            <person name="Gourvil P."/>
            <person name="Marie D."/>
            <person name="Grebert T."/>
            <person name="Bouchier C."/>
            <person name="Le Panse S."/>
            <person name="Gachenot M."/>
            <person name="Rodriguez F."/>
            <person name="Garrido J.L."/>
        </authorList>
    </citation>
    <scope>NUCLEOTIDE SEQUENCE [LARGE SCALE GENOMIC DNA]</scope>
    <source>
        <strain evidence="3 4">RCC1774</strain>
    </source>
</reference>
<protein>
    <submittedName>
        <fullName evidence="3">tRNA 2-selenouridine synthase</fullName>
        <ecNumber evidence="3">2.9.1.-</ecNumber>
    </submittedName>
</protein>
<sequence length="354" mass="40134">MTPTPQFTDQPWNEIYSDIIDVRSQAEFAQDHIPGAINLPVLNDDQRAQVGTVYKQESPFKARKLGAALVSENIAIHLQQYFADKPKDYQPLIYCWRGGQRSGSMALVLTQIGWRVTLLKGGYKTYRAWVRSQLETLPEQFEYRILAGLTGSAKTLILQNLSAQALDLEGLANHRGSLLGVLFDSPQPTQKGFESRLLAALQKLDPSQPVWLEAESNKIGQVYLPQALWKKMQVSTGVELKVGTCDRVNHLLAEYPQWIENPEQLKQKLDRLISRHGKAQVQHWATLINTQQWSAFVQSMLEDHYDPAYSRSFQQQYPQVNQTYELSDLSSVSLEKLQAHLSGEKLSIQTNSPD</sequence>
<dbReference type="PROSITE" id="PS50206">
    <property type="entry name" value="RHODANESE_3"/>
    <property type="match status" value="1"/>
</dbReference>
<dbReference type="GO" id="GO:0004792">
    <property type="term" value="F:thiosulfate-cyanide sulfurtransferase activity"/>
    <property type="evidence" value="ECO:0007669"/>
    <property type="project" value="InterPro"/>
</dbReference>
<dbReference type="InterPro" id="IPR017582">
    <property type="entry name" value="SelU"/>
</dbReference>
<dbReference type="GO" id="GO:0043828">
    <property type="term" value="F:tRNA 2-selenouridine synthase activity"/>
    <property type="evidence" value="ECO:0007669"/>
    <property type="project" value="InterPro"/>
</dbReference>
<dbReference type="SMART" id="SM00450">
    <property type="entry name" value="RHOD"/>
    <property type="match status" value="1"/>
</dbReference>
<dbReference type="PANTHER" id="PTHR30401">
    <property type="entry name" value="TRNA 2-SELENOURIDINE SYNTHASE"/>
    <property type="match status" value="1"/>
</dbReference>
<dbReference type="Proteomes" id="UP000248857">
    <property type="component" value="Unassembled WGS sequence"/>
</dbReference>
<name>A0A2W1JZG0_9CYAN</name>
<dbReference type="EC" id="2.9.1.-" evidence="3"/>
<dbReference type="AlphaFoldDB" id="A0A2W1JZG0"/>
<dbReference type="InterPro" id="IPR058840">
    <property type="entry name" value="AAA_SelU"/>
</dbReference>
<dbReference type="EMBL" id="PQWO01000005">
    <property type="protein sequence ID" value="PZD73497.1"/>
    <property type="molecule type" value="Genomic_DNA"/>
</dbReference>
<gene>
    <name evidence="3" type="primary">selU_1</name>
    <name evidence="3" type="ORF">C1752_02068</name>
</gene>
<feature type="domain" description="Rhodanese" evidence="2">
    <location>
        <begin position="19"/>
        <end position="135"/>
    </location>
</feature>
<dbReference type="Pfam" id="PF00581">
    <property type="entry name" value="Rhodanese"/>
    <property type="match status" value="1"/>
</dbReference>
<evidence type="ECO:0000259" key="2">
    <source>
        <dbReference type="PROSITE" id="PS50206"/>
    </source>
</evidence>
<keyword evidence="1" id="KW-0711">Selenium</keyword>
<accession>A0A2W1JZG0</accession>
<dbReference type="NCBIfam" id="NF008750">
    <property type="entry name" value="PRK11784.1-2"/>
    <property type="match status" value="1"/>
</dbReference>
<evidence type="ECO:0000313" key="4">
    <source>
        <dbReference type="Proteomes" id="UP000248857"/>
    </source>
</evidence>
<dbReference type="PANTHER" id="PTHR30401:SF0">
    <property type="entry name" value="TRNA 2-SELENOURIDINE SYNTHASE"/>
    <property type="match status" value="1"/>
</dbReference>
<dbReference type="Gene3D" id="3.40.250.10">
    <property type="entry name" value="Rhodanese-like domain"/>
    <property type="match status" value="1"/>
</dbReference>
<dbReference type="RefSeq" id="WP_110986030.1">
    <property type="nucleotide sequence ID" value="NZ_CAWNWM010000005.1"/>
</dbReference>
<proteinExistence type="predicted"/>
<dbReference type="SUPFAM" id="SSF52821">
    <property type="entry name" value="Rhodanese/Cell cycle control phosphatase"/>
    <property type="match status" value="1"/>
</dbReference>
<evidence type="ECO:0000256" key="1">
    <source>
        <dbReference type="ARBA" id="ARBA00023266"/>
    </source>
</evidence>
<organism evidence="3 4">
    <name type="scientific">Acaryochloris thomasi RCC1774</name>
    <dbReference type="NCBI Taxonomy" id="1764569"/>
    <lineage>
        <taxon>Bacteria</taxon>
        <taxon>Bacillati</taxon>
        <taxon>Cyanobacteriota</taxon>
        <taxon>Cyanophyceae</taxon>
        <taxon>Acaryochloridales</taxon>
        <taxon>Acaryochloridaceae</taxon>
        <taxon>Acaryochloris</taxon>
        <taxon>Acaryochloris thomasi</taxon>
    </lineage>
</organism>